<dbReference type="EMBL" id="VIEB01000167">
    <property type="protein sequence ID" value="TQE02839.1"/>
    <property type="molecule type" value="Genomic_DNA"/>
</dbReference>
<proteinExistence type="predicted"/>
<gene>
    <name evidence="1" type="ORF">C1H46_011568</name>
</gene>
<protein>
    <submittedName>
        <fullName evidence="1">Uncharacterized protein</fullName>
    </submittedName>
</protein>
<dbReference type="Proteomes" id="UP000315295">
    <property type="component" value="Unassembled WGS sequence"/>
</dbReference>
<dbReference type="AlphaFoldDB" id="A0A540MVR2"/>
<sequence>MAFSFVLFIQEFINFGSENKKYGDHVLKNLSFIRSPKNLTRYCCSILRRCSREKRNKEIVMFITCESAHIKEK</sequence>
<evidence type="ECO:0000313" key="2">
    <source>
        <dbReference type="Proteomes" id="UP000315295"/>
    </source>
</evidence>
<reference evidence="1 2" key="1">
    <citation type="journal article" date="2019" name="G3 (Bethesda)">
        <title>Sequencing of a Wild Apple (Malus baccata) Genome Unravels the Differences Between Cultivated and Wild Apple Species Regarding Disease Resistance and Cold Tolerance.</title>
        <authorList>
            <person name="Chen X."/>
        </authorList>
    </citation>
    <scope>NUCLEOTIDE SEQUENCE [LARGE SCALE GENOMIC DNA]</scope>
    <source>
        <strain evidence="2">cv. Shandingzi</strain>
        <tissue evidence="1">Leaves</tissue>
    </source>
</reference>
<comment type="caution">
    <text evidence="1">The sequence shown here is derived from an EMBL/GenBank/DDBJ whole genome shotgun (WGS) entry which is preliminary data.</text>
</comment>
<evidence type="ECO:0000313" key="1">
    <source>
        <dbReference type="EMBL" id="TQE02839.1"/>
    </source>
</evidence>
<name>A0A540MVR2_MALBA</name>
<keyword evidence="2" id="KW-1185">Reference proteome</keyword>
<organism evidence="1 2">
    <name type="scientific">Malus baccata</name>
    <name type="common">Siberian crab apple</name>
    <name type="synonym">Pyrus baccata</name>
    <dbReference type="NCBI Taxonomy" id="106549"/>
    <lineage>
        <taxon>Eukaryota</taxon>
        <taxon>Viridiplantae</taxon>
        <taxon>Streptophyta</taxon>
        <taxon>Embryophyta</taxon>
        <taxon>Tracheophyta</taxon>
        <taxon>Spermatophyta</taxon>
        <taxon>Magnoliopsida</taxon>
        <taxon>eudicotyledons</taxon>
        <taxon>Gunneridae</taxon>
        <taxon>Pentapetalae</taxon>
        <taxon>rosids</taxon>
        <taxon>fabids</taxon>
        <taxon>Rosales</taxon>
        <taxon>Rosaceae</taxon>
        <taxon>Amygdaloideae</taxon>
        <taxon>Maleae</taxon>
        <taxon>Malus</taxon>
    </lineage>
</organism>
<accession>A0A540MVR2</accession>